<keyword evidence="1" id="KW-0472">Membrane</keyword>
<evidence type="ECO:0000313" key="3">
    <source>
        <dbReference type="Proteomes" id="UP000694414"/>
    </source>
</evidence>
<protein>
    <submittedName>
        <fullName evidence="2">Uncharacterized protein</fullName>
    </submittedName>
</protein>
<reference evidence="2" key="2">
    <citation type="submission" date="2025-09" db="UniProtKB">
        <authorList>
            <consortium name="Ensembl"/>
        </authorList>
    </citation>
    <scope>IDENTIFICATION</scope>
</reference>
<sequence length="80" mass="9248">DNFVRKILNSMSLCLMSYSYLLILLVILLIIYNPLLTLTDYLQSIRTALCYMLPYVSHLISPPFSSCSAFIVNIHVFFRP</sequence>
<dbReference type="Ensembl" id="ENSPSMT00000041152.1">
    <property type="protein sequence ID" value="ENSPSMP00000035720.1"/>
    <property type="gene ID" value="ENSPSMG00000024585.1"/>
</dbReference>
<keyword evidence="1" id="KW-1133">Transmembrane helix</keyword>
<dbReference type="GeneTree" id="ENSGT00970000197687"/>
<dbReference type="Proteomes" id="UP000694414">
    <property type="component" value="Unplaced"/>
</dbReference>
<accession>A0A8C9ARB2</accession>
<keyword evidence="1" id="KW-0812">Transmembrane</keyword>
<organism evidence="2 3">
    <name type="scientific">Prolemur simus</name>
    <name type="common">Greater bamboo lemur</name>
    <name type="synonym">Hapalemur simus</name>
    <dbReference type="NCBI Taxonomy" id="1328070"/>
    <lineage>
        <taxon>Eukaryota</taxon>
        <taxon>Metazoa</taxon>
        <taxon>Chordata</taxon>
        <taxon>Craniata</taxon>
        <taxon>Vertebrata</taxon>
        <taxon>Euteleostomi</taxon>
        <taxon>Mammalia</taxon>
        <taxon>Eutheria</taxon>
        <taxon>Euarchontoglires</taxon>
        <taxon>Primates</taxon>
        <taxon>Strepsirrhini</taxon>
        <taxon>Lemuriformes</taxon>
        <taxon>Lemuridae</taxon>
        <taxon>Prolemur</taxon>
    </lineage>
</organism>
<proteinExistence type="predicted"/>
<dbReference type="AlphaFoldDB" id="A0A8C9ARB2"/>
<reference evidence="2" key="1">
    <citation type="submission" date="2025-08" db="UniProtKB">
        <authorList>
            <consortium name="Ensembl"/>
        </authorList>
    </citation>
    <scope>IDENTIFICATION</scope>
</reference>
<feature type="transmembrane region" description="Helical" evidence="1">
    <location>
        <begin position="55"/>
        <end position="78"/>
    </location>
</feature>
<evidence type="ECO:0000313" key="2">
    <source>
        <dbReference type="Ensembl" id="ENSPSMP00000035720.1"/>
    </source>
</evidence>
<keyword evidence="3" id="KW-1185">Reference proteome</keyword>
<feature type="transmembrane region" description="Helical" evidence="1">
    <location>
        <begin position="12"/>
        <end position="35"/>
    </location>
</feature>
<name>A0A8C9ARB2_PROSS</name>
<evidence type="ECO:0000256" key="1">
    <source>
        <dbReference type="SAM" id="Phobius"/>
    </source>
</evidence>